<dbReference type="Proteomes" id="UP001215280">
    <property type="component" value="Unassembled WGS sequence"/>
</dbReference>
<keyword evidence="3" id="KW-1185">Reference proteome</keyword>
<gene>
    <name evidence="2" type="ORF">DFH07DRAFT_950996</name>
</gene>
<feature type="compositionally biased region" description="Low complexity" evidence="1">
    <location>
        <begin position="257"/>
        <end position="268"/>
    </location>
</feature>
<proteinExistence type="predicted"/>
<organism evidence="2 3">
    <name type="scientific">Mycena maculata</name>
    <dbReference type="NCBI Taxonomy" id="230809"/>
    <lineage>
        <taxon>Eukaryota</taxon>
        <taxon>Fungi</taxon>
        <taxon>Dikarya</taxon>
        <taxon>Basidiomycota</taxon>
        <taxon>Agaricomycotina</taxon>
        <taxon>Agaricomycetes</taxon>
        <taxon>Agaricomycetidae</taxon>
        <taxon>Agaricales</taxon>
        <taxon>Marasmiineae</taxon>
        <taxon>Mycenaceae</taxon>
        <taxon>Mycena</taxon>
    </lineage>
</organism>
<feature type="region of interest" description="Disordered" evidence="1">
    <location>
        <begin position="124"/>
        <end position="162"/>
    </location>
</feature>
<dbReference type="EMBL" id="JARJLG010000009">
    <property type="protein sequence ID" value="KAJ7777923.1"/>
    <property type="molecule type" value="Genomic_DNA"/>
</dbReference>
<comment type="caution">
    <text evidence="2">The sequence shown here is derived from an EMBL/GenBank/DDBJ whole genome shotgun (WGS) entry which is preliminary data.</text>
</comment>
<feature type="compositionally biased region" description="Basic and acidic residues" evidence="1">
    <location>
        <begin position="136"/>
        <end position="149"/>
    </location>
</feature>
<evidence type="ECO:0000313" key="3">
    <source>
        <dbReference type="Proteomes" id="UP001215280"/>
    </source>
</evidence>
<name>A0AAD7NWH5_9AGAR</name>
<reference evidence="2" key="1">
    <citation type="submission" date="2023-03" db="EMBL/GenBank/DDBJ databases">
        <title>Massive genome expansion in bonnet fungi (Mycena s.s.) driven by repeated elements and novel gene families across ecological guilds.</title>
        <authorList>
            <consortium name="Lawrence Berkeley National Laboratory"/>
            <person name="Harder C.B."/>
            <person name="Miyauchi S."/>
            <person name="Viragh M."/>
            <person name="Kuo A."/>
            <person name="Thoen E."/>
            <person name="Andreopoulos B."/>
            <person name="Lu D."/>
            <person name="Skrede I."/>
            <person name="Drula E."/>
            <person name="Henrissat B."/>
            <person name="Morin E."/>
            <person name="Kohler A."/>
            <person name="Barry K."/>
            <person name="LaButti K."/>
            <person name="Morin E."/>
            <person name="Salamov A."/>
            <person name="Lipzen A."/>
            <person name="Mereny Z."/>
            <person name="Hegedus B."/>
            <person name="Baldrian P."/>
            <person name="Stursova M."/>
            <person name="Weitz H."/>
            <person name="Taylor A."/>
            <person name="Grigoriev I.V."/>
            <person name="Nagy L.G."/>
            <person name="Martin F."/>
            <person name="Kauserud H."/>
        </authorList>
    </citation>
    <scope>NUCLEOTIDE SEQUENCE</scope>
    <source>
        <strain evidence="2">CBHHK188m</strain>
    </source>
</reference>
<accession>A0AAD7NWH5</accession>
<feature type="region of interest" description="Disordered" evidence="1">
    <location>
        <begin position="257"/>
        <end position="293"/>
    </location>
</feature>
<feature type="compositionally biased region" description="Basic and acidic residues" evidence="1">
    <location>
        <begin position="276"/>
        <end position="293"/>
    </location>
</feature>
<evidence type="ECO:0000313" key="2">
    <source>
        <dbReference type="EMBL" id="KAJ7777923.1"/>
    </source>
</evidence>
<sequence length="293" mass="33370">MLHGYNICEAFHLVVSGSPDKKPGPTHHARQIGCFLSNLNTLRGEAVLQAEAQAHCLFSSWRFGTQDEVLLLAGAGDYYQIHRVTRNWLIVQLDGKTYKSETLKDLKAAEKQFDYMAEDGDWTEEQEEEMYGHPGSAKDRQKRLNDQRKGRNKRAEKRAERTEQFVNALKAPPSADRTAPLFSHAALNELHRLQAQEDLFESEDPEKYFTGVGPSDWSRILQLGSELSNQYMTRIQGFIRTVEERETERRKKVVFIAKPASRTAAKATTKGKAKAGSKDEDPKVKPNEEKKHR</sequence>
<evidence type="ECO:0000256" key="1">
    <source>
        <dbReference type="SAM" id="MobiDB-lite"/>
    </source>
</evidence>
<dbReference type="AlphaFoldDB" id="A0AAD7NWH5"/>
<protein>
    <submittedName>
        <fullName evidence="2">Uncharacterized protein</fullName>
    </submittedName>
</protein>